<gene>
    <name evidence="1" type="ORF">FHG85_01090</name>
</gene>
<sequence>MIRSKNIGVILVIVLLGLASGIRAQQQPLYSQYMLDPFLVNPAVAGAEGVTAVNLTARQQWIGYSEAPATYALSAQTRILKTSFRNRSRLIKTRVRRRRPSGRVGLGAFVFNDNNGRIHRTGFQATYAYHIYMRDYQISFGASLTSFQFKASVTSVDGYDQTNDPLLSGKTSKFAPDANFGVLLSSQKYYVGFSATSLFQSFIQFGGTNTEVAYRLLRQYYLVGGYRYQPYRSDFAIEPSVLFTTNERFQFGADLNIKGYYKNDYWAGISIRSTGAVVTMIGIKYQQFYFGYAFDYSFSDVSTFSKAGSHELMLGMKLGDTQRRYRWLNRF</sequence>
<organism evidence="1 2">
    <name type="scientific">Tenuifilum thalassicum</name>
    <dbReference type="NCBI Taxonomy" id="2590900"/>
    <lineage>
        <taxon>Bacteria</taxon>
        <taxon>Pseudomonadati</taxon>
        <taxon>Bacteroidota</taxon>
        <taxon>Bacteroidia</taxon>
        <taxon>Bacteroidales</taxon>
        <taxon>Tenuifilaceae</taxon>
        <taxon>Tenuifilum</taxon>
    </lineage>
</organism>
<dbReference type="KEGG" id="ttz:FHG85_01090"/>
<dbReference type="NCBIfam" id="TIGR03519">
    <property type="entry name" value="T9SS_PorP_fam"/>
    <property type="match status" value="1"/>
</dbReference>
<evidence type="ECO:0000313" key="2">
    <source>
        <dbReference type="Proteomes" id="UP000500961"/>
    </source>
</evidence>
<dbReference type="InterPro" id="IPR019861">
    <property type="entry name" value="PorP/SprF_Bacteroidetes"/>
</dbReference>
<dbReference type="Proteomes" id="UP000500961">
    <property type="component" value="Chromosome"/>
</dbReference>
<protein>
    <submittedName>
        <fullName evidence="1">Type IX secretion system membrane protein PorP/SprF</fullName>
    </submittedName>
</protein>
<name>A0A7D4BCX4_9BACT</name>
<reference evidence="1 2" key="1">
    <citation type="submission" date="2019-07" db="EMBL/GenBank/DDBJ databases">
        <title>Thalassofilum flectens gen. nov., sp. nov., a novel moderate thermophilic anaerobe from a shallow sea hot spring in Kunashir Island (Russia), representing a new family in the order Bacteroidales, and proposal of Thalassofilacea fam. nov.</title>
        <authorList>
            <person name="Kochetkova T.V."/>
            <person name="Podosokorskaya O.A."/>
            <person name="Novikov A."/>
            <person name="Elcheninov A.G."/>
            <person name="Toshchakov S.V."/>
            <person name="Kublanov I.V."/>
        </authorList>
    </citation>
    <scope>NUCLEOTIDE SEQUENCE [LARGE SCALE GENOMIC DNA]</scope>
    <source>
        <strain evidence="1 2">38-H</strain>
    </source>
</reference>
<dbReference type="AlphaFoldDB" id="A0A7D4BCX4"/>
<proteinExistence type="predicted"/>
<dbReference type="RefSeq" id="WP_173072435.1">
    <property type="nucleotide sequence ID" value="NZ_CP041345.1"/>
</dbReference>
<accession>A0A7D4BCX4</accession>
<evidence type="ECO:0000313" key="1">
    <source>
        <dbReference type="EMBL" id="QKG78918.1"/>
    </source>
</evidence>
<keyword evidence="2" id="KW-1185">Reference proteome</keyword>
<dbReference type="EMBL" id="CP041345">
    <property type="protein sequence ID" value="QKG78918.1"/>
    <property type="molecule type" value="Genomic_DNA"/>
</dbReference>
<dbReference type="Pfam" id="PF11751">
    <property type="entry name" value="PorP_SprF"/>
    <property type="match status" value="1"/>
</dbReference>